<keyword evidence="6" id="KW-1185">Reference proteome</keyword>
<evidence type="ECO:0000256" key="3">
    <source>
        <dbReference type="PROSITE-ProRule" id="PRU00221"/>
    </source>
</evidence>
<evidence type="ECO:0000256" key="1">
    <source>
        <dbReference type="ARBA" id="ARBA00022574"/>
    </source>
</evidence>
<keyword evidence="4" id="KW-0812">Transmembrane</keyword>
<dbReference type="AlphaFoldDB" id="X6MTR1"/>
<evidence type="ECO:0000256" key="4">
    <source>
        <dbReference type="SAM" id="Phobius"/>
    </source>
</evidence>
<dbReference type="OrthoDB" id="1658288at2759"/>
<feature type="repeat" description="WD" evidence="3">
    <location>
        <begin position="152"/>
        <end position="179"/>
    </location>
</feature>
<feature type="transmembrane region" description="Helical" evidence="4">
    <location>
        <begin position="48"/>
        <end position="67"/>
    </location>
</feature>
<organism evidence="5 6">
    <name type="scientific">Reticulomyxa filosa</name>
    <dbReference type="NCBI Taxonomy" id="46433"/>
    <lineage>
        <taxon>Eukaryota</taxon>
        <taxon>Sar</taxon>
        <taxon>Rhizaria</taxon>
        <taxon>Retaria</taxon>
        <taxon>Foraminifera</taxon>
        <taxon>Monothalamids</taxon>
        <taxon>Reticulomyxidae</taxon>
        <taxon>Reticulomyxa</taxon>
    </lineage>
</organism>
<reference evidence="5 6" key="1">
    <citation type="journal article" date="2013" name="Curr. Biol.">
        <title>The Genome of the Foraminiferan Reticulomyxa filosa.</title>
        <authorList>
            <person name="Glockner G."/>
            <person name="Hulsmann N."/>
            <person name="Schleicher M."/>
            <person name="Noegel A.A."/>
            <person name="Eichinger L."/>
            <person name="Gallinger C."/>
            <person name="Pawlowski J."/>
            <person name="Sierra R."/>
            <person name="Euteneuer U."/>
            <person name="Pillet L."/>
            <person name="Moustafa A."/>
            <person name="Platzer M."/>
            <person name="Groth M."/>
            <person name="Szafranski K."/>
            <person name="Schliwa M."/>
        </authorList>
    </citation>
    <scope>NUCLEOTIDE SEQUENCE [LARGE SCALE GENOMIC DNA]</scope>
</reference>
<sequence length="179" mass="20858">GDKVEAKKCYENALSIYTQKLGNNHQKTQKVMLKLKSFFNSLLKKNTIILLKKIFAFLTIIEIFKFFSSKKNFFTNFLKKEISKWLTPVDFEYKEQQNHLESSSKKAHWCRFLSTKLVEENAVIKKKEKYNTRAGNLSIFLINKKSGEQCKFSSDGGKILSSSKDKIIKIWNIETGKQI</sequence>
<accession>X6MTR1</accession>
<proteinExistence type="predicted"/>
<dbReference type="EMBL" id="ASPP01018204">
    <property type="protein sequence ID" value="ETO16495.1"/>
    <property type="molecule type" value="Genomic_DNA"/>
</dbReference>
<dbReference type="InterPro" id="IPR015943">
    <property type="entry name" value="WD40/YVTN_repeat-like_dom_sf"/>
</dbReference>
<dbReference type="PROSITE" id="PS50082">
    <property type="entry name" value="WD_REPEATS_2"/>
    <property type="match status" value="1"/>
</dbReference>
<name>X6MTR1_RETFI</name>
<dbReference type="PROSITE" id="PS00678">
    <property type="entry name" value="WD_REPEATS_1"/>
    <property type="match status" value="1"/>
</dbReference>
<dbReference type="InterPro" id="IPR019775">
    <property type="entry name" value="WD40_repeat_CS"/>
</dbReference>
<evidence type="ECO:0000256" key="2">
    <source>
        <dbReference type="ARBA" id="ARBA00022737"/>
    </source>
</evidence>
<dbReference type="SUPFAM" id="SSF50978">
    <property type="entry name" value="WD40 repeat-like"/>
    <property type="match status" value="1"/>
</dbReference>
<evidence type="ECO:0000313" key="5">
    <source>
        <dbReference type="EMBL" id="ETO16495.1"/>
    </source>
</evidence>
<keyword evidence="2" id="KW-0677">Repeat</keyword>
<gene>
    <name evidence="5" type="ORF">RFI_20845</name>
</gene>
<protein>
    <submittedName>
        <fullName evidence="5">Uncharacterized protein</fullName>
    </submittedName>
</protein>
<dbReference type="Gene3D" id="2.130.10.10">
    <property type="entry name" value="YVTN repeat-like/Quinoprotein amine dehydrogenase"/>
    <property type="match status" value="1"/>
</dbReference>
<dbReference type="InterPro" id="IPR036322">
    <property type="entry name" value="WD40_repeat_dom_sf"/>
</dbReference>
<keyword evidence="4" id="KW-0472">Membrane</keyword>
<keyword evidence="1 3" id="KW-0853">WD repeat</keyword>
<keyword evidence="4" id="KW-1133">Transmembrane helix</keyword>
<dbReference type="Proteomes" id="UP000023152">
    <property type="component" value="Unassembled WGS sequence"/>
</dbReference>
<evidence type="ECO:0000313" key="6">
    <source>
        <dbReference type="Proteomes" id="UP000023152"/>
    </source>
</evidence>
<comment type="caution">
    <text evidence="5">The sequence shown here is derived from an EMBL/GenBank/DDBJ whole genome shotgun (WGS) entry which is preliminary data.</text>
</comment>
<feature type="non-terminal residue" evidence="5">
    <location>
        <position position="1"/>
    </location>
</feature>
<dbReference type="InterPro" id="IPR001680">
    <property type="entry name" value="WD40_rpt"/>
</dbReference>
<dbReference type="PROSITE" id="PS50294">
    <property type="entry name" value="WD_REPEATS_REGION"/>
    <property type="match status" value="1"/>
</dbReference>